<dbReference type="EMBL" id="KZ996070">
    <property type="protein sequence ID" value="RKO89472.1"/>
    <property type="molecule type" value="Genomic_DNA"/>
</dbReference>
<dbReference type="AlphaFoldDB" id="A0A4P9WB56"/>
<sequence>MPAPTRPEAPSSLSHELQILHRLHIHSEKPFLLPPIKHPIIYRPPAAPTVEPTATKKSRSLEALAARTVGPPPPPPPPPPLPTEEQIVVAKKSRSLEALAAAPVSPLPAPVLIEEQVVVAKKCRSLEALAAAPVSPLPAPALIEEEVVVAKKSRSLEALAALPVSPLPAPVLTEEQIFVAKKSRSLEALAAPHVSHAQPPQERELDAGATGGPKGPLGWKSGALAPVVGIGGMGAQGGAASSGVGQRAEGEPNPGAPTSPDPKRAPVWGFWKKLFKESDPPAAPAQLPQKLTSLSPSSPPPEPLGNVFPSPTNRIHSSPPPPPTPSPPPTTSPLSHEKFKPASQSPKRSG</sequence>
<organism evidence="2 3">
    <name type="scientific">Blyttiomyces helicus</name>
    <dbReference type="NCBI Taxonomy" id="388810"/>
    <lineage>
        <taxon>Eukaryota</taxon>
        <taxon>Fungi</taxon>
        <taxon>Fungi incertae sedis</taxon>
        <taxon>Chytridiomycota</taxon>
        <taxon>Chytridiomycota incertae sedis</taxon>
        <taxon>Chytridiomycetes</taxon>
        <taxon>Chytridiomycetes incertae sedis</taxon>
        <taxon>Blyttiomyces</taxon>
    </lineage>
</organism>
<protein>
    <submittedName>
        <fullName evidence="2">Uncharacterized protein</fullName>
    </submittedName>
</protein>
<feature type="region of interest" description="Disordered" evidence="1">
    <location>
        <begin position="47"/>
        <end position="84"/>
    </location>
</feature>
<feature type="region of interest" description="Disordered" evidence="1">
    <location>
        <begin position="191"/>
        <end position="220"/>
    </location>
</feature>
<feature type="compositionally biased region" description="Low complexity" evidence="1">
    <location>
        <begin position="284"/>
        <end position="296"/>
    </location>
</feature>
<accession>A0A4P9WB56</accession>
<feature type="region of interest" description="Disordered" evidence="1">
    <location>
        <begin position="232"/>
        <end position="350"/>
    </location>
</feature>
<evidence type="ECO:0000313" key="2">
    <source>
        <dbReference type="EMBL" id="RKO89472.1"/>
    </source>
</evidence>
<feature type="compositionally biased region" description="Pro residues" evidence="1">
    <location>
        <begin position="70"/>
        <end position="82"/>
    </location>
</feature>
<gene>
    <name evidence="2" type="ORF">BDK51DRAFT_27090</name>
</gene>
<evidence type="ECO:0000256" key="1">
    <source>
        <dbReference type="SAM" id="MobiDB-lite"/>
    </source>
</evidence>
<proteinExistence type="predicted"/>
<keyword evidence="3" id="KW-1185">Reference proteome</keyword>
<name>A0A4P9WB56_9FUNG</name>
<reference evidence="3" key="1">
    <citation type="journal article" date="2018" name="Nat. Microbiol.">
        <title>Leveraging single-cell genomics to expand the fungal tree of life.</title>
        <authorList>
            <person name="Ahrendt S.R."/>
            <person name="Quandt C.A."/>
            <person name="Ciobanu D."/>
            <person name="Clum A."/>
            <person name="Salamov A."/>
            <person name="Andreopoulos B."/>
            <person name="Cheng J.F."/>
            <person name="Woyke T."/>
            <person name="Pelin A."/>
            <person name="Henrissat B."/>
            <person name="Reynolds N.K."/>
            <person name="Benny G.L."/>
            <person name="Smith M.E."/>
            <person name="James T.Y."/>
            <person name="Grigoriev I.V."/>
        </authorList>
    </citation>
    <scope>NUCLEOTIDE SEQUENCE [LARGE SCALE GENOMIC DNA]</scope>
</reference>
<feature type="compositionally biased region" description="Pro residues" evidence="1">
    <location>
        <begin position="318"/>
        <end position="331"/>
    </location>
</feature>
<evidence type="ECO:0000313" key="3">
    <source>
        <dbReference type="Proteomes" id="UP000269721"/>
    </source>
</evidence>
<dbReference type="Proteomes" id="UP000269721">
    <property type="component" value="Unassembled WGS sequence"/>
</dbReference>